<dbReference type="SUPFAM" id="SSF47598">
    <property type="entry name" value="Ribbon-helix-helix"/>
    <property type="match status" value="1"/>
</dbReference>
<keyword evidence="1" id="KW-0678">Repressor</keyword>
<evidence type="ECO:0000256" key="4">
    <source>
        <dbReference type="ARBA" id="ARBA00023125"/>
    </source>
</evidence>
<sequence>MTSTNDTQPDRAQRDARLNLRATSQQQQIIRSAAASQGKSVTEFILESATVNAERVLADRRWFVLTHEAWGAFEVLVDSPTAELSADELAAASPRLAALLNEPTVFDRPQRR</sequence>
<dbReference type="InterPro" id="IPR014795">
    <property type="entry name" value="TacA_1-like"/>
</dbReference>
<proteinExistence type="predicted"/>
<keyword evidence="5" id="KW-0804">Transcription</keyword>
<evidence type="ECO:0000256" key="5">
    <source>
        <dbReference type="ARBA" id="ARBA00023163"/>
    </source>
</evidence>
<evidence type="ECO:0000313" key="6">
    <source>
        <dbReference type="EMBL" id="CAB4763449.1"/>
    </source>
</evidence>
<gene>
    <name evidence="6" type="ORF">UFOPK2806_01852</name>
</gene>
<dbReference type="InterPro" id="IPR010985">
    <property type="entry name" value="Ribbon_hlx_hlx"/>
</dbReference>
<dbReference type="GO" id="GO:0003677">
    <property type="term" value="F:DNA binding"/>
    <property type="evidence" value="ECO:0007669"/>
    <property type="project" value="UniProtKB-KW"/>
</dbReference>
<dbReference type="GO" id="GO:0006355">
    <property type="term" value="P:regulation of DNA-templated transcription"/>
    <property type="evidence" value="ECO:0007669"/>
    <property type="project" value="InterPro"/>
</dbReference>
<accession>A0A6J6UXP0</accession>
<dbReference type="Pfam" id="PF08681">
    <property type="entry name" value="TacA1"/>
    <property type="match status" value="1"/>
</dbReference>
<keyword evidence="3" id="KW-0805">Transcription regulation</keyword>
<dbReference type="PANTHER" id="PTHR35401:SF1">
    <property type="entry name" value="CYTOPLASMIC PROTEIN"/>
    <property type="match status" value="1"/>
</dbReference>
<organism evidence="6">
    <name type="scientific">freshwater metagenome</name>
    <dbReference type="NCBI Taxonomy" id="449393"/>
    <lineage>
        <taxon>unclassified sequences</taxon>
        <taxon>metagenomes</taxon>
        <taxon>ecological metagenomes</taxon>
    </lineage>
</organism>
<keyword evidence="4" id="KW-0238">DNA-binding</keyword>
<reference evidence="6" key="1">
    <citation type="submission" date="2020-05" db="EMBL/GenBank/DDBJ databases">
        <authorList>
            <person name="Chiriac C."/>
            <person name="Salcher M."/>
            <person name="Ghai R."/>
            <person name="Kavagutti S V."/>
        </authorList>
    </citation>
    <scope>NUCLEOTIDE SEQUENCE</scope>
</reference>
<dbReference type="PANTHER" id="PTHR35401">
    <property type="entry name" value="COPG FAMILY HELIX-TURN-HELIX PROTEIN-RELATED-RELATED"/>
    <property type="match status" value="1"/>
</dbReference>
<dbReference type="Gene3D" id="1.20.5.780">
    <property type="entry name" value="Single helix bin"/>
    <property type="match status" value="1"/>
</dbReference>
<evidence type="ECO:0000256" key="2">
    <source>
        <dbReference type="ARBA" id="ARBA00022649"/>
    </source>
</evidence>
<dbReference type="AlphaFoldDB" id="A0A6J6UXP0"/>
<dbReference type="EMBL" id="CAEZYY010000030">
    <property type="protein sequence ID" value="CAB4763449.1"/>
    <property type="molecule type" value="Genomic_DNA"/>
</dbReference>
<protein>
    <submittedName>
        <fullName evidence="6">Unannotated protein</fullName>
    </submittedName>
</protein>
<keyword evidence="2" id="KW-1277">Toxin-antitoxin system</keyword>
<name>A0A6J6UXP0_9ZZZZ</name>
<evidence type="ECO:0000256" key="1">
    <source>
        <dbReference type="ARBA" id="ARBA00022491"/>
    </source>
</evidence>
<evidence type="ECO:0000256" key="3">
    <source>
        <dbReference type="ARBA" id="ARBA00023015"/>
    </source>
</evidence>